<protein>
    <submittedName>
        <fullName evidence="2">Uncharacterized protein</fullName>
    </submittedName>
</protein>
<feature type="compositionally biased region" description="Polar residues" evidence="1">
    <location>
        <begin position="43"/>
        <end position="59"/>
    </location>
</feature>
<sequence>MIKPKLWIKVTSSEDQDENTVPASSAGRESDKFGGNGGGKMETSGSMSIHPNNSNTGCSLTPKTPTSGATTPSASPVSPGYLQRKRRSSTLSE</sequence>
<feature type="compositionally biased region" description="Basic residues" evidence="1">
    <location>
        <begin position="83"/>
        <end position="93"/>
    </location>
</feature>
<dbReference type="Proteomes" id="UP000708208">
    <property type="component" value="Unassembled WGS sequence"/>
</dbReference>
<feature type="non-terminal residue" evidence="2">
    <location>
        <position position="93"/>
    </location>
</feature>
<feature type="region of interest" description="Disordered" evidence="1">
    <location>
        <begin position="1"/>
        <end position="93"/>
    </location>
</feature>
<proteinExistence type="predicted"/>
<gene>
    <name evidence="2" type="ORF">AFUS01_LOCUS10686</name>
</gene>
<dbReference type="EMBL" id="CAJVCH010079918">
    <property type="protein sequence ID" value="CAG7721472.1"/>
    <property type="molecule type" value="Genomic_DNA"/>
</dbReference>
<keyword evidence="3" id="KW-1185">Reference proteome</keyword>
<evidence type="ECO:0000313" key="3">
    <source>
        <dbReference type="Proteomes" id="UP000708208"/>
    </source>
</evidence>
<evidence type="ECO:0000256" key="1">
    <source>
        <dbReference type="SAM" id="MobiDB-lite"/>
    </source>
</evidence>
<evidence type="ECO:0000313" key="2">
    <source>
        <dbReference type="EMBL" id="CAG7721472.1"/>
    </source>
</evidence>
<organism evidence="2 3">
    <name type="scientific">Allacma fusca</name>
    <dbReference type="NCBI Taxonomy" id="39272"/>
    <lineage>
        <taxon>Eukaryota</taxon>
        <taxon>Metazoa</taxon>
        <taxon>Ecdysozoa</taxon>
        <taxon>Arthropoda</taxon>
        <taxon>Hexapoda</taxon>
        <taxon>Collembola</taxon>
        <taxon>Symphypleona</taxon>
        <taxon>Sminthuridae</taxon>
        <taxon>Allacma</taxon>
    </lineage>
</organism>
<comment type="caution">
    <text evidence="2">The sequence shown here is derived from an EMBL/GenBank/DDBJ whole genome shotgun (WGS) entry which is preliminary data.</text>
</comment>
<accession>A0A8J2NWT2</accession>
<dbReference type="AlphaFoldDB" id="A0A8J2NWT2"/>
<name>A0A8J2NWT2_9HEXA</name>
<feature type="compositionally biased region" description="Low complexity" evidence="1">
    <location>
        <begin position="61"/>
        <end position="80"/>
    </location>
</feature>
<reference evidence="2" key="1">
    <citation type="submission" date="2021-06" db="EMBL/GenBank/DDBJ databases">
        <authorList>
            <person name="Hodson N. C."/>
            <person name="Mongue J. A."/>
            <person name="Jaron S. K."/>
        </authorList>
    </citation>
    <scope>NUCLEOTIDE SEQUENCE</scope>
</reference>